<dbReference type="InterPro" id="IPR029069">
    <property type="entry name" value="HotDog_dom_sf"/>
</dbReference>
<comment type="caution">
    <text evidence="4">The sequence shown here is derived from an EMBL/GenBank/DDBJ whole genome shotgun (WGS) entry which is preliminary data.</text>
</comment>
<dbReference type="InterPro" id="IPR054357">
    <property type="entry name" value="MFE-2_N"/>
</dbReference>
<dbReference type="PANTHER" id="PTHR13078:SF59">
    <property type="entry name" value="ENOYL-COA HYDRATASE CHSH3"/>
    <property type="match status" value="1"/>
</dbReference>
<proteinExistence type="inferred from homology"/>
<keyword evidence="5" id="KW-1185">Reference proteome</keyword>
<evidence type="ECO:0000259" key="2">
    <source>
        <dbReference type="Pfam" id="PF01575"/>
    </source>
</evidence>
<feature type="domain" description="Peroxisomal multifunctional enzyme type 2-like N-terminal" evidence="3">
    <location>
        <begin position="20"/>
        <end position="165"/>
    </location>
</feature>
<dbReference type="GO" id="GO:0004300">
    <property type="term" value="F:enoyl-CoA hydratase activity"/>
    <property type="evidence" value="ECO:0007669"/>
    <property type="project" value="TreeGrafter"/>
</dbReference>
<dbReference type="PANTHER" id="PTHR13078">
    <property type="entry name" value="PEROXISOMAL MULTIFUNCTIONAL ENZYME TYPE 2-RELATED"/>
    <property type="match status" value="1"/>
</dbReference>
<dbReference type="Proteomes" id="UP001143474">
    <property type="component" value="Unassembled WGS sequence"/>
</dbReference>
<sequence length="305" mass="32467">MPIDVATVLCAPPSTRELRWTRRDVLLYHLSLGAGRNTRNTAGNTEGNAAGDIMADPEPRYTFERDLQVLPTFAMVAGQGVSAGDGPAPAMRLPGVDVDLRRILHAGQSLTVHRALPVAGTATLTTRVAHLWDKGKAAVIVLEHTAADPDGTPLWSTEMQIWARGEGGFGGEPGPQQVWAAPGREPDHVLDSPTTTDQALLYRLNGDLNPLHADPEFARAAGFASPILHGLASYGIVAKAVVDDLLDGDAVRLRSLSARFAGSIHPGQTLRTSVWRDGDRLTLEATCPERDGAPVLSYATAEIVS</sequence>
<dbReference type="Pfam" id="PF01575">
    <property type="entry name" value="MaoC_dehydratas"/>
    <property type="match status" value="1"/>
</dbReference>
<dbReference type="GO" id="GO:0044594">
    <property type="term" value="F:17-beta-hydroxysteroid dehydrogenase (NAD+) activity"/>
    <property type="evidence" value="ECO:0007669"/>
    <property type="project" value="TreeGrafter"/>
</dbReference>
<dbReference type="EMBL" id="BSEV01000017">
    <property type="protein sequence ID" value="GLK12609.1"/>
    <property type="molecule type" value="Genomic_DNA"/>
</dbReference>
<evidence type="ECO:0000259" key="3">
    <source>
        <dbReference type="Pfam" id="PF22622"/>
    </source>
</evidence>
<dbReference type="CDD" id="cd03448">
    <property type="entry name" value="HDE_HSD"/>
    <property type="match status" value="1"/>
</dbReference>
<dbReference type="SUPFAM" id="SSF54637">
    <property type="entry name" value="Thioesterase/thiol ester dehydrase-isomerase"/>
    <property type="match status" value="2"/>
</dbReference>
<reference evidence="4" key="1">
    <citation type="journal article" date="2014" name="Int. J. Syst. Evol. Microbiol.">
        <title>Complete genome sequence of Corynebacterium casei LMG S-19264T (=DSM 44701T), isolated from a smear-ripened cheese.</title>
        <authorList>
            <consortium name="US DOE Joint Genome Institute (JGI-PGF)"/>
            <person name="Walter F."/>
            <person name="Albersmeier A."/>
            <person name="Kalinowski J."/>
            <person name="Ruckert C."/>
        </authorList>
    </citation>
    <scope>NUCLEOTIDE SEQUENCE</scope>
    <source>
        <strain evidence="4">VKM Ac-2007</strain>
    </source>
</reference>
<evidence type="ECO:0000256" key="1">
    <source>
        <dbReference type="ARBA" id="ARBA00005254"/>
    </source>
</evidence>
<dbReference type="InterPro" id="IPR002539">
    <property type="entry name" value="MaoC-like_dom"/>
</dbReference>
<dbReference type="Pfam" id="PF22622">
    <property type="entry name" value="MFE-2_hydrat-2_N"/>
    <property type="match status" value="1"/>
</dbReference>
<dbReference type="Gene3D" id="3.10.129.10">
    <property type="entry name" value="Hotdog Thioesterase"/>
    <property type="match status" value="1"/>
</dbReference>
<dbReference type="AlphaFoldDB" id="A0A9W6MFG4"/>
<name>A0A9W6MFG4_9ACTN</name>
<reference evidence="4" key="2">
    <citation type="submission" date="2023-01" db="EMBL/GenBank/DDBJ databases">
        <authorList>
            <person name="Sun Q."/>
            <person name="Evtushenko L."/>
        </authorList>
    </citation>
    <scope>NUCLEOTIDE SEQUENCE</scope>
    <source>
        <strain evidence="4">VKM Ac-2007</strain>
    </source>
</reference>
<accession>A0A9W6MFG4</accession>
<evidence type="ECO:0000313" key="4">
    <source>
        <dbReference type="EMBL" id="GLK12609.1"/>
    </source>
</evidence>
<dbReference type="RefSeq" id="WP_271220930.1">
    <property type="nucleotide sequence ID" value="NZ_BAAAVD010000037.1"/>
</dbReference>
<organism evidence="4 5">
    <name type="scientific">Streptosporangium carneum</name>
    <dbReference type="NCBI Taxonomy" id="47481"/>
    <lineage>
        <taxon>Bacteria</taxon>
        <taxon>Bacillati</taxon>
        <taxon>Actinomycetota</taxon>
        <taxon>Actinomycetes</taxon>
        <taxon>Streptosporangiales</taxon>
        <taxon>Streptosporangiaceae</taxon>
        <taxon>Streptosporangium</taxon>
    </lineage>
</organism>
<feature type="domain" description="MaoC-like" evidence="2">
    <location>
        <begin position="181"/>
        <end position="280"/>
    </location>
</feature>
<comment type="similarity">
    <text evidence="1">Belongs to the enoyl-CoA hydratase/isomerase family.</text>
</comment>
<gene>
    <name evidence="4" type="ORF">GCM10017600_60190</name>
</gene>
<evidence type="ECO:0000313" key="5">
    <source>
        <dbReference type="Proteomes" id="UP001143474"/>
    </source>
</evidence>
<protein>
    <submittedName>
        <fullName evidence="4">3-alpha,7-alpha, 12-alpha-trihydroxy-5-beta-choles t-24-enoyl-CoA hydratase</fullName>
    </submittedName>
</protein>
<dbReference type="GO" id="GO:0003857">
    <property type="term" value="F:(3S)-3-hydroxyacyl-CoA dehydrogenase (NAD+) activity"/>
    <property type="evidence" value="ECO:0007669"/>
    <property type="project" value="TreeGrafter"/>
</dbReference>
<dbReference type="GO" id="GO:0006635">
    <property type="term" value="P:fatty acid beta-oxidation"/>
    <property type="evidence" value="ECO:0007669"/>
    <property type="project" value="TreeGrafter"/>
</dbReference>